<keyword evidence="2" id="KW-1185">Reference proteome</keyword>
<evidence type="ECO:0000313" key="2">
    <source>
        <dbReference type="Proteomes" id="UP000831701"/>
    </source>
</evidence>
<dbReference type="EMBL" id="CM041541">
    <property type="protein sequence ID" value="KAI3366134.1"/>
    <property type="molecule type" value="Genomic_DNA"/>
</dbReference>
<evidence type="ECO:0000313" key="1">
    <source>
        <dbReference type="EMBL" id="KAI3366134.1"/>
    </source>
</evidence>
<dbReference type="Proteomes" id="UP000831701">
    <property type="component" value="Chromosome 11"/>
</dbReference>
<proteinExistence type="predicted"/>
<reference evidence="1" key="1">
    <citation type="submission" date="2022-04" db="EMBL/GenBank/DDBJ databases">
        <title>Jade perch genome.</title>
        <authorList>
            <person name="Chao B."/>
        </authorList>
    </citation>
    <scope>NUCLEOTIDE SEQUENCE</scope>
    <source>
        <strain evidence="1">CB-2022</strain>
    </source>
</reference>
<organism evidence="1 2">
    <name type="scientific">Scortum barcoo</name>
    <name type="common">barcoo grunter</name>
    <dbReference type="NCBI Taxonomy" id="214431"/>
    <lineage>
        <taxon>Eukaryota</taxon>
        <taxon>Metazoa</taxon>
        <taxon>Chordata</taxon>
        <taxon>Craniata</taxon>
        <taxon>Vertebrata</taxon>
        <taxon>Euteleostomi</taxon>
        <taxon>Actinopterygii</taxon>
        <taxon>Neopterygii</taxon>
        <taxon>Teleostei</taxon>
        <taxon>Neoteleostei</taxon>
        <taxon>Acanthomorphata</taxon>
        <taxon>Eupercaria</taxon>
        <taxon>Centrarchiformes</taxon>
        <taxon>Terapontoidei</taxon>
        <taxon>Terapontidae</taxon>
        <taxon>Scortum</taxon>
    </lineage>
</organism>
<protein>
    <submittedName>
        <fullName evidence="1">Uncharacterized protein</fullName>
    </submittedName>
</protein>
<comment type="caution">
    <text evidence="1">The sequence shown here is derived from an EMBL/GenBank/DDBJ whole genome shotgun (WGS) entry which is preliminary data.</text>
</comment>
<gene>
    <name evidence="1" type="ORF">L3Q82_009959</name>
</gene>
<name>A0ACB8WEE8_9TELE</name>
<accession>A0ACB8WEE8</accession>
<sequence length="590" mass="66422">MDVRPARLWLGSPLRCSENSRSSQRIRFGWKMGDATKLAFAVFLISCSSGAILGRSETQECAYYNSSWEKERTNRSGIEPCYGEKDKLAAALLRHVEERLRRRRGGEARLLAGRRQLLRQPAQFGYLCSDGAASPPWRGQSKSRAAATSFGFYLMTVNECVERKESPDVFFCCCEGNMCNERFLYTPEAPPQSDPHHSTAYTTSNPFPSKPQLFSTLLYSLVPIIGLAAVVLFSFWMWRHHKLAYPAALVPTHDPGPSPPSPILGHKPLQLIEVKARGRFGCVWKAQLLNEYVAVKIFPIQDKLSWQNEYEIYSVSGMKHDNILHFIGVEKRNNNLDLELWLITAYHDKGSLTDYLKANVVSWNELCHIAQTAARGLAYLHEDIPGHKDGHKPSIAHRDIKSKNVLLKNNLTACIADFGLALQFEAGKSAGDTHGQVGTRRYMAPEVLEGAINFQRDSFLRIDMYAFGLVLWELAARCTAADGPVDEYMLPFEEEVGQHPSLEDMQEVVVHKKLRPCLRECWQKHTGLAMLCETIEDCWDHEAEARLSAGCVEERIGQMQRQAPIIGPEEIVTVVTMVTNVDLPPKESSL</sequence>